<comment type="caution">
    <text evidence="3">The sequence shown here is derived from an EMBL/GenBank/DDBJ whole genome shotgun (WGS) entry which is preliminary data.</text>
</comment>
<dbReference type="PANTHER" id="PTHR43364">
    <property type="entry name" value="NADH-SPECIFIC METHYLGLYOXAL REDUCTASE-RELATED"/>
    <property type="match status" value="1"/>
</dbReference>
<feature type="domain" description="NADP-dependent oxidoreductase" evidence="2">
    <location>
        <begin position="15"/>
        <end position="302"/>
    </location>
</feature>
<dbReference type="EMBL" id="PQWO01000001">
    <property type="protein sequence ID" value="PZD75174.1"/>
    <property type="molecule type" value="Genomic_DNA"/>
</dbReference>
<accession>A0A2W1K110</accession>
<dbReference type="InterPro" id="IPR023210">
    <property type="entry name" value="NADP_OxRdtase_dom"/>
</dbReference>
<dbReference type="InterPro" id="IPR018170">
    <property type="entry name" value="Aldo/ket_reductase_CS"/>
</dbReference>
<evidence type="ECO:0000313" key="4">
    <source>
        <dbReference type="Proteomes" id="UP000248857"/>
    </source>
</evidence>
<reference evidence="3 4" key="1">
    <citation type="journal article" date="2018" name="Sci. Rep.">
        <title>A novel species of the marine cyanobacterium Acaryochloris with a unique pigment content and lifestyle.</title>
        <authorList>
            <person name="Partensky F."/>
            <person name="Six C."/>
            <person name="Ratin M."/>
            <person name="Garczarek L."/>
            <person name="Vaulot D."/>
            <person name="Probert I."/>
            <person name="Calteau A."/>
            <person name="Gourvil P."/>
            <person name="Marie D."/>
            <person name="Grebert T."/>
            <person name="Bouchier C."/>
            <person name="Le Panse S."/>
            <person name="Gachenot M."/>
            <person name="Rodriguez F."/>
            <person name="Garrido J.L."/>
        </authorList>
    </citation>
    <scope>NUCLEOTIDE SEQUENCE [LARGE SCALE GENOMIC DNA]</scope>
    <source>
        <strain evidence="3 4">RCC1774</strain>
    </source>
</reference>
<evidence type="ECO:0000256" key="1">
    <source>
        <dbReference type="ARBA" id="ARBA00023002"/>
    </source>
</evidence>
<dbReference type="Proteomes" id="UP000248857">
    <property type="component" value="Unassembled WGS sequence"/>
</dbReference>
<dbReference type="CDD" id="cd19085">
    <property type="entry name" value="AKR_AKR11B3"/>
    <property type="match status" value="1"/>
</dbReference>
<dbReference type="InterPro" id="IPR050523">
    <property type="entry name" value="AKR_Detox_Biosynth"/>
</dbReference>
<organism evidence="3 4">
    <name type="scientific">Acaryochloris thomasi RCC1774</name>
    <dbReference type="NCBI Taxonomy" id="1764569"/>
    <lineage>
        <taxon>Bacteria</taxon>
        <taxon>Bacillati</taxon>
        <taxon>Cyanobacteriota</taxon>
        <taxon>Cyanophyceae</taxon>
        <taxon>Acaryochloridales</taxon>
        <taxon>Acaryochloridaceae</taxon>
        <taxon>Acaryochloris</taxon>
        <taxon>Acaryochloris thomasi</taxon>
    </lineage>
</organism>
<dbReference type="PRINTS" id="PR00069">
    <property type="entry name" value="ALDKETRDTASE"/>
</dbReference>
<dbReference type="InterPro" id="IPR020471">
    <property type="entry name" value="AKR"/>
</dbReference>
<evidence type="ECO:0000259" key="2">
    <source>
        <dbReference type="Pfam" id="PF00248"/>
    </source>
</evidence>
<dbReference type="InterPro" id="IPR036812">
    <property type="entry name" value="NAD(P)_OxRdtase_dom_sf"/>
</dbReference>
<dbReference type="RefSeq" id="WP_110984020.1">
    <property type="nucleotide sequence ID" value="NZ_CAWNWM010000001.1"/>
</dbReference>
<dbReference type="GO" id="GO:0005829">
    <property type="term" value="C:cytosol"/>
    <property type="evidence" value="ECO:0007669"/>
    <property type="project" value="TreeGrafter"/>
</dbReference>
<sequence>MQTRQLGTTTIQVTPILMGTWQAGKSRWVGIEDQDSIAAIRAAVDAGITTIDTAEIYGEGHSEKIVAEAVSDIRDRLVYVTKVFPTHLQHGQVLTACENSLRNLQTDHIDLYFIHWPSGAFDSKVVPIEETMTALLKLKEQGKIRAIGVSNFSQAQLAEAANYGRIDSLQVPYSLFWRYVEQEAQAYCIEHQITIFAYSPLAQGLLTGKFGPQHQFDSADNRASNKLFQGENYERAQAALSQLRPIAERKGITLAQLALAWITAQPQTVAIAGARNAVQVQDNAQAAQVTLSESERSAIDEIGRGVTDHLDDNPLLWNF</sequence>
<proteinExistence type="predicted"/>
<keyword evidence="4" id="KW-1185">Reference proteome</keyword>
<dbReference type="Gene3D" id="3.20.20.100">
    <property type="entry name" value="NADP-dependent oxidoreductase domain"/>
    <property type="match status" value="1"/>
</dbReference>
<keyword evidence="1 3" id="KW-0560">Oxidoreductase</keyword>
<dbReference type="Pfam" id="PF00248">
    <property type="entry name" value="Aldo_ket_red"/>
    <property type="match status" value="1"/>
</dbReference>
<gene>
    <name evidence="3" type="primary">yhdN_1</name>
    <name evidence="3" type="ORF">C1752_00027</name>
</gene>
<evidence type="ECO:0000313" key="3">
    <source>
        <dbReference type="EMBL" id="PZD75174.1"/>
    </source>
</evidence>
<dbReference type="PROSITE" id="PS00062">
    <property type="entry name" value="ALDOKETO_REDUCTASE_2"/>
    <property type="match status" value="1"/>
</dbReference>
<protein>
    <submittedName>
        <fullName evidence="3">General stress protein 69</fullName>
        <ecNumber evidence="3">1.1.1.-</ecNumber>
    </submittedName>
</protein>
<dbReference type="EC" id="1.1.1.-" evidence="3"/>
<name>A0A2W1K110_9CYAN</name>
<dbReference type="OrthoDB" id="9809990at2"/>
<dbReference type="AlphaFoldDB" id="A0A2W1K110"/>
<dbReference type="SUPFAM" id="SSF51430">
    <property type="entry name" value="NAD(P)-linked oxidoreductase"/>
    <property type="match status" value="1"/>
</dbReference>
<dbReference type="GO" id="GO:0016491">
    <property type="term" value="F:oxidoreductase activity"/>
    <property type="evidence" value="ECO:0007669"/>
    <property type="project" value="UniProtKB-KW"/>
</dbReference>
<dbReference type="PANTHER" id="PTHR43364:SF4">
    <property type="entry name" value="NAD(P)-LINKED OXIDOREDUCTASE SUPERFAMILY PROTEIN"/>
    <property type="match status" value="1"/>
</dbReference>